<feature type="active site" description="Proton acceptor" evidence="3">
    <location>
        <position position="81"/>
    </location>
</feature>
<dbReference type="GO" id="GO:0005737">
    <property type="term" value="C:cytoplasm"/>
    <property type="evidence" value="ECO:0007669"/>
    <property type="project" value="UniProtKB-SubCell"/>
</dbReference>
<dbReference type="Proteomes" id="UP000321046">
    <property type="component" value="Unassembled WGS sequence"/>
</dbReference>
<dbReference type="EC" id="3.6.1.9" evidence="3"/>
<dbReference type="AlphaFoldDB" id="A0A5C6WTN4"/>
<dbReference type="HAMAP" id="MF_00528">
    <property type="entry name" value="Maf"/>
    <property type="match status" value="1"/>
</dbReference>
<evidence type="ECO:0000313" key="4">
    <source>
        <dbReference type="EMBL" id="TXD31886.1"/>
    </source>
</evidence>
<dbReference type="Pfam" id="PF02545">
    <property type="entry name" value="Maf"/>
    <property type="match status" value="1"/>
</dbReference>
<comment type="caution">
    <text evidence="4">The sequence shown here is derived from an EMBL/GenBank/DDBJ whole genome shotgun (WGS) entry which is preliminary data.</text>
</comment>
<comment type="cofactor">
    <cofactor evidence="1 3">
        <name>a divalent metal cation</name>
        <dbReference type="ChEBI" id="CHEBI:60240"/>
    </cofactor>
</comment>
<proteinExistence type="inferred from homology"/>
<evidence type="ECO:0000256" key="3">
    <source>
        <dbReference type="HAMAP-Rule" id="MF_00528"/>
    </source>
</evidence>
<dbReference type="PIRSF" id="PIRSF006305">
    <property type="entry name" value="Maf"/>
    <property type="match status" value="1"/>
</dbReference>
<dbReference type="PANTHER" id="PTHR43213:SF5">
    <property type="entry name" value="BIFUNCTIONAL DTTP_UTP PYROPHOSPHATASE_METHYLTRANSFERASE PROTEIN-RELATED"/>
    <property type="match status" value="1"/>
</dbReference>
<dbReference type="GO" id="GO:0036221">
    <property type="term" value="F:UTP diphosphatase activity"/>
    <property type="evidence" value="ECO:0007669"/>
    <property type="project" value="RHEA"/>
</dbReference>
<dbReference type="OrthoDB" id="9807767at2"/>
<gene>
    <name evidence="4" type="ORF">FRC96_19850</name>
</gene>
<evidence type="ECO:0000313" key="5">
    <source>
        <dbReference type="Proteomes" id="UP000321046"/>
    </source>
</evidence>
<sequence length="212" mass="23216">MDIITKTSPRVVLASGSPRRLELMQRLGFEPLVYKSDIEEVPRAGESPEAYTLRLAREKGEAVADALADNSELPGWVLSADTIVVFDGAILEKPVDEADARAMLARLAGNEHEVITAYCWTWRAPGQPVDARVSKAVAVRASVWMRELTEEHIRRYVASGEPMDKAGSYGIQDLGSTLVRRIDGSYFCVVGLPVCEVVETLEELGGLKGFPL</sequence>
<dbReference type="GO" id="GO:0036218">
    <property type="term" value="F:dTTP diphosphatase activity"/>
    <property type="evidence" value="ECO:0007669"/>
    <property type="project" value="RHEA"/>
</dbReference>
<evidence type="ECO:0000256" key="1">
    <source>
        <dbReference type="ARBA" id="ARBA00001968"/>
    </source>
</evidence>
<protein>
    <recommendedName>
        <fullName evidence="3">dTTP/UTP pyrophosphatase</fullName>
        <shortName evidence="3">dTTPase/UTPase</shortName>
        <ecNumber evidence="3">3.6.1.9</ecNumber>
    </recommendedName>
    <alternativeName>
        <fullName evidence="3">Nucleoside triphosphate pyrophosphatase</fullName>
    </alternativeName>
    <alternativeName>
        <fullName evidence="3">Nucleotide pyrophosphatase</fullName>
        <shortName evidence="3">Nucleotide PPase</shortName>
    </alternativeName>
</protein>
<feature type="site" description="Important for substrate specificity" evidence="3">
    <location>
        <position position="82"/>
    </location>
</feature>
<keyword evidence="3" id="KW-0963">Cytoplasm</keyword>
<reference evidence="4 5" key="1">
    <citation type="submission" date="2019-08" db="EMBL/GenBank/DDBJ databases">
        <title>Bradymonadales sp. TMQ2.</title>
        <authorList>
            <person name="Liang Q."/>
        </authorList>
    </citation>
    <scope>NUCLEOTIDE SEQUENCE [LARGE SCALE GENOMIC DNA]</scope>
    <source>
        <strain evidence="4 5">TMQ2</strain>
    </source>
</reference>
<accession>A0A5C6WTN4</accession>
<dbReference type="InterPro" id="IPR003697">
    <property type="entry name" value="Maf-like"/>
</dbReference>
<dbReference type="CDD" id="cd00555">
    <property type="entry name" value="Maf"/>
    <property type="match status" value="1"/>
</dbReference>
<organism evidence="4 5">
    <name type="scientific">Lujinxingia vulgaris</name>
    <dbReference type="NCBI Taxonomy" id="2600176"/>
    <lineage>
        <taxon>Bacteria</taxon>
        <taxon>Deltaproteobacteria</taxon>
        <taxon>Bradymonadales</taxon>
        <taxon>Lujinxingiaceae</taxon>
        <taxon>Lujinxingia</taxon>
    </lineage>
</organism>
<dbReference type="NCBIfam" id="TIGR00172">
    <property type="entry name" value="maf"/>
    <property type="match status" value="1"/>
</dbReference>
<comment type="subcellular location">
    <subcellularLocation>
        <location evidence="3">Cytoplasm</location>
    </subcellularLocation>
</comment>
<comment type="catalytic activity">
    <reaction evidence="3">
        <text>UTP + H2O = UMP + diphosphate + H(+)</text>
        <dbReference type="Rhea" id="RHEA:29395"/>
        <dbReference type="ChEBI" id="CHEBI:15377"/>
        <dbReference type="ChEBI" id="CHEBI:15378"/>
        <dbReference type="ChEBI" id="CHEBI:33019"/>
        <dbReference type="ChEBI" id="CHEBI:46398"/>
        <dbReference type="ChEBI" id="CHEBI:57865"/>
        <dbReference type="EC" id="3.6.1.9"/>
    </reaction>
</comment>
<name>A0A5C6WTN4_9DELT</name>
<dbReference type="SUPFAM" id="SSF52972">
    <property type="entry name" value="ITPase-like"/>
    <property type="match status" value="1"/>
</dbReference>
<dbReference type="PANTHER" id="PTHR43213">
    <property type="entry name" value="BIFUNCTIONAL DTTP/UTP PYROPHOSPHATASE/METHYLTRANSFERASE PROTEIN-RELATED"/>
    <property type="match status" value="1"/>
</dbReference>
<dbReference type="EMBL" id="VOSL01000144">
    <property type="protein sequence ID" value="TXD31886.1"/>
    <property type="molecule type" value="Genomic_DNA"/>
</dbReference>
<comment type="function">
    <text evidence="3">Nucleoside triphosphate pyrophosphatase that hydrolyzes dTTP and UTP. May have a dual role in cell division arrest and in preventing the incorporation of modified nucleotides into cellular nucleic acids.</text>
</comment>
<comment type="similarity">
    <text evidence="3">Belongs to the Maf family. YhdE subfamily.</text>
</comment>
<keyword evidence="2 3" id="KW-0378">Hydrolase</keyword>
<evidence type="ECO:0000256" key="2">
    <source>
        <dbReference type="ARBA" id="ARBA00022801"/>
    </source>
</evidence>
<comment type="caution">
    <text evidence="3">Lacks conserved residue(s) required for the propagation of feature annotation.</text>
</comment>
<dbReference type="RefSeq" id="WP_146977167.1">
    <property type="nucleotide sequence ID" value="NZ_VOSL01000144.1"/>
</dbReference>
<feature type="site" description="Important for substrate specificity" evidence="3">
    <location>
        <position position="172"/>
    </location>
</feature>
<keyword evidence="3" id="KW-0546">Nucleotide metabolism</keyword>
<feature type="site" description="Important for substrate specificity" evidence="3">
    <location>
        <position position="19"/>
    </location>
</feature>
<dbReference type="GO" id="GO:0009117">
    <property type="term" value="P:nucleotide metabolic process"/>
    <property type="evidence" value="ECO:0007669"/>
    <property type="project" value="UniProtKB-KW"/>
</dbReference>
<comment type="catalytic activity">
    <reaction evidence="3">
        <text>dTTP + H2O = dTMP + diphosphate + H(+)</text>
        <dbReference type="Rhea" id="RHEA:28534"/>
        <dbReference type="ChEBI" id="CHEBI:15377"/>
        <dbReference type="ChEBI" id="CHEBI:15378"/>
        <dbReference type="ChEBI" id="CHEBI:33019"/>
        <dbReference type="ChEBI" id="CHEBI:37568"/>
        <dbReference type="ChEBI" id="CHEBI:63528"/>
        <dbReference type="EC" id="3.6.1.9"/>
    </reaction>
</comment>
<dbReference type="InterPro" id="IPR029001">
    <property type="entry name" value="ITPase-like_fam"/>
</dbReference>
<dbReference type="Gene3D" id="3.90.950.10">
    <property type="match status" value="1"/>
</dbReference>